<accession>A0A2N5S760</accession>
<feature type="non-terminal residue" evidence="1">
    <location>
        <position position="1"/>
    </location>
</feature>
<sequence length="131" mass="14488">STTSHVYRSFIRLPGASFPGALSSPIRFSPEYMSRRFLLAMAHPLKLESMTTPLWNLHTLACSPRVSQVDPGRPVLPFSAPCNTMTTRGCLGTPSDTLKTKAQSIDFSLTLKFEPRPSGPLYVPPHRCSIR</sequence>
<proteinExistence type="predicted"/>
<name>A0A2N5S760_9BASI</name>
<gene>
    <name evidence="1" type="ORF">PCASD_24766</name>
</gene>
<protein>
    <submittedName>
        <fullName evidence="1">Uncharacterized protein</fullName>
    </submittedName>
</protein>
<dbReference type="Proteomes" id="UP000235392">
    <property type="component" value="Unassembled WGS sequence"/>
</dbReference>
<dbReference type="AlphaFoldDB" id="A0A2N5S760"/>
<evidence type="ECO:0000313" key="1">
    <source>
        <dbReference type="EMBL" id="PLW09092.1"/>
    </source>
</evidence>
<evidence type="ECO:0000313" key="2">
    <source>
        <dbReference type="Proteomes" id="UP000235392"/>
    </source>
</evidence>
<organism evidence="1 2">
    <name type="scientific">Puccinia coronata f. sp. avenae</name>
    <dbReference type="NCBI Taxonomy" id="200324"/>
    <lineage>
        <taxon>Eukaryota</taxon>
        <taxon>Fungi</taxon>
        <taxon>Dikarya</taxon>
        <taxon>Basidiomycota</taxon>
        <taxon>Pucciniomycotina</taxon>
        <taxon>Pucciniomycetes</taxon>
        <taxon>Pucciniales</taxon>
        <taxon>Pucciniaceae</taxon>
        <taxon>Puccinia</taxon>
    </lineage>
</organism>
<comment type="caution">
    <text evidence="1">The sequence shown here is derived from an EMBL/GenBank/DDBJ whole genome shotgun (WGS) entry which is preliminary data.</text>
</comment>
<reference evidence="1 2" key="1">
    <citation type="submission" date="2017-11" db="EMBL/GenBank/DDBJ databases">
        <title>De novo assembly and phasing of dikaryotic genomes from two isolates of Puccinia coronata f. sp. avenae, the causal agent of oat crown rust.</title>
        <authorList>
            <person name="Miller M.E."/>
            <person name="Zhang Y."/>
            <person name="Omidvar V."/>
            <person name="Sperschneider J."/>
            <person name="Schwessinger B."/>
            <person name="Raley C."/>
            <person name="Palmer J.M."/>
            <person name="Garnica D."/>
            <person name="Upadhyaya N."/>
            <person name="Rathjen J."/>
            <person name="Taylor J.M."/>
            <person name="Park R.F."/>
            <person name="Dodds P.N."/>
            <person name="Hirsch C.D."/>
            <person name="Kianian S.F."/>
            <person name="Figueroa M."/>
        </authorList>
    </citation>
    <scope>NUCLEOTIDE SEQUENCE [LARGE SCALE GENOMIC DNA]</scope>
    <source>
        <strain evidence="1">12SD80</strain>
    </source>
</reference>
<dbReference type="EMBL" id="PGCI01001027">
    <property type="protein sequence ID" value="PLW09092.1"/>
    <property type="molecule type" value="Genomic_DNA"/>
</dbReference>